<dbReference type="RefSeq" id="WP_168034335.1">
    <property type="nucleotide sequence ID" value="NZ_JAAVNE010000049.1"/>
</dbReference>
<evidence type="ECO:0000313" key="5">
    <source>
        <dbReference type="EMBL" id="NKC33611.1"/>
    </source>
</evidence>
<reference evidence="5 6" key="1">
    <citation type="submission" date="2020-03" db="EMBL/GenBank/DDBJ databases">
        <title>Roseomonas selenitidurans sp. nov. isolated from urban soil.</title>
        <authorList>
            <person name="Liu H."/>
        </authorList>
    </citation>
    <scope>NUCLEOTIDE SEQUENCE [LARGE SCALE GENOMIC DNA]</scope>
    <source>
        <strain evidence="5 6">BU-1</strain>
    </source>
</reference>
<evidence type="ECO:0000259" key="3">
    <source>
        <dbReference type="Pfam" id="PF01515"/>
    </source>
</evidence>
<dbReference type="EMBL" id="JAAVNE010000049">
    <property type="protein sequence ID" value="NKC33611.1"/>
    <property type="molecule type" value="Genomic_DNA"/>
</dbReference>
<dbReference type="SUPFAM" id="SSF54637">
    <property type="entry name" value="Thioesterase/thiol ester dehydrase-isomerase"/>
    <property type="match status" value="1"/>
</dbReference>
<keyword evidence="1" id="KW-0808">Transferase</keyword>
<evidence type="ECO:0000256" key="1">
    <source>
        <dbReference type="ARBA" id="ARBA00022679"/>
    </source>
</evidence>
<organism evidence="5 6">
    <name type="scientific">Falsiroseomonas selenitidurans</name>
    <dbReference type="NCBI Taxonomy" id="2716335"/>
    <lineage>
        <taxon>Bacteria</taxon>
        <taxon>Pseudomonadati</taxon>
        <taxon>Pseudomonadota</taxon>
        <taxon>Alphaproteobacteria</taxon>
        <taxon>Acetobacterales</taxon>
        <taxon>Roseomonadaceae</taxon>
        <taxon>Falsiroseomonas</taxon>
    </lineage>
</organism>
<gene>
    <name evidence="5" type="ORF">HEQ75_22300</name>
</gene>
<feature type="domain" description="MaoC-like" evidence="4">
    <location>
        <begin position="28"/>
        <end position="123"/>
    </location>
</feature>
<proteinExistence type="predicted"/>
<dbReference type="NCBIfam" id="NF006045">
    <property type="entry name" value="PRK08190.1"/>
    <property type="match status" value="1"/>
</dbReference>
<dbReference type="Pfam" id="PF01575">
    <property type="entry name" value="MaoC_dehydratas"/>
    <property type="match status" value="1"/>
</dbReference>
<keyword evidence="2" id="KW-0012">Acyltransferase</keyword>
<evidence type="ECO:0000313" key="6">
    <source>
        <dbReference type="Proteomes" id="UP000787635"/>
    </source>
</evidence>
<evidence type="ECO:0000256" key="2">
    <source>
        <dbReference type="ARBA" id="ARBA00023315"/>
    </source>
</evidence>
<dbReference type="Gene3D" id="3.40.718.10">
    <property type="entry name" value="Isopropylmalate Dehydrogenase"/>
    <property type="match status" value="1"/>
</dbReference>
<dbReference type="PANTHER" id="PTHR43356:SF2">
    <property type="entry name" value="PHOSPHATE ACETYLTRANSFERASE"/>
    <property type="match status" value="1"/>
</dbReference>
<accession>A0ABX1E996</accession>
<comment type="caution">
    <text evidence="5">The sequence shown here is derived from an EMBL/GenBank/DDBJ whole genome shotgun (WGS) entry which is preliminary data.</text>
</comment>
<dbReference type="Proteomes" id="UP000787635">
    <property type="component" value="Unassembled WGS sequence"/>
</dbReference>
<dbReference type="CDD" id="cd03449">
    <property type="entry name" value="R_hydratase"/>
    <property type="match status" value="1"/>
</dbReference>
<name>A0ABX1E996_9PROT</name>
<protein>
    <submittedName>
        <fullName evidence="5">Bifunctional enoyl-CoA hydratase/phosphate acetyltransferase</fullName>
    </submittedName>
</protein>
<sequence length="467" mass="48489">MRDTSQDGFIENRTFEELAIGETASLSHCVTQRDIDLFATVTGDVNPAHVDPTYAAGDMFHHIIVQGMWGGGLISAVLGTKLPGPGTIYLGQELRFRRPVSIGDTITATVTLREKRPEKGEVTLETVCTNQHGEAVITGIAEVLAPKVKVRRPRVALPYIRIGRHDLMHRMLARAAEGGAVATAVVYPTDASSLQAAVDAARAGLIVPVLVGPKARIAAAAQQAGLDIAGLRLVDAPDAPAAAARAVALVHAGEAAMLMKGDLHTEVFLHPVVASGTGLRTARRISHVYAMDVPDYPRLLLLTDCAVSIAPTLAEKAGIVQNAIDLAHMMGIVEPRVAILAAVETVSGRMPSTVDAAALCKMADRGQISGGVLDGPLAFDNAISEAAAKEKGIVSPVAGRADILVVPDLEAGNMLAKQLSFLAGAEAAGVVLGARVPIILTSRADSAATHLASCALGVLMVRAAIPA</sequence>
<dbReference type="Pfam" id="PF01515">
    <property type="entry name" value="PTA_PTB"/>
    <property type="match status" value="1"/>
</dbReference>
<dbReference type="PANTHER" id="PTHR43356">
    <property type="entry name" value="PHOSPHATE ACETYLTRANSFERASE"/>
    <property type="match status" value="1"/>
</dbReference>
<feature type="domain" description="Phosphate acetyl/butaryl transferase" evidence="3">
    <location>
        <begin position="244"/>
        <end position="456"/>
    </location>
</feature>
<dbReference type="InterPro" id="IPR002539">
    <property type="entry name" value="MaoC-like_dom"/>
</dbReference>
<dbReference type="SUPFAM" id="SSF53659">
    <property type="entry name" value="Isocitrate/Isopropylmalate dehydrogenase-like"/>
    <property type="match status" value="1"/>
</dbReference>
<dbReference type="InterPro" id="IPR002505">
    <property type="entry name" value="PTA_PTB"/>
</dbReference>
<dbReference type="NCBIfam" id="NF008852">
    <property type="entry name" value="PRK11890.1"/>
    <property type="match status" value="1"/>
</dbReference>
<dbReference type="InterPro" id="IPR029069">
    <property type="entry name" value="HotDog_dom_sf"/>
</dbReference>
<dbReference type="InterPro" id="IPR050500">
    <property type="entry name" value="Phos_Acetyltrans/Butyryltrans"/>
</dbReference>
<keyword evidence="6" id="KW-1185">Reference proteome</keyword>
<dbReference type="Gene3D" id="3.10.129.10">
    <property type="entry name" value="Hotdog Thioesterase"/>
    <property type="match status" value="1"/>
</dbReference>
<evidence type="ECO:0000259" key="4">
    <source>
        <dbReference type="Pfam" id="PF01575"/>
    </source>
</evidence>